<dbReference type="SUPFAM" id="SSF51126">
    <property type="entry name" value="Pectin lyase-like"/>
    <property type="match status" value="1"/>
</dbReference>
<keyword evidence="2" id="KW-1133">Transmembrane helix</keyword>
<feature type="domain" description="Right handed beta helix" evidence="3">
    <location>
        <begin position="713"/>
        <end position="854"/>
    </location>
</feature>
<dbReference type="InterPro" id="IPR011050">
    <property type="entry name" value="Pectin_lyase_fold/virulence"/>
</dbReference>
<dbReference type="AlphaFoldDB" id="A0A7W4W856"/>
<keyword evidence="2" id="KW-0472">Membrane</keyword>
<dbReference type="InterPro" id="IPR012334">
    <property type="entry name" value="Pectin_lyas_fold"/>
</dbReference>
<keyword evidence="5" id="KW-1185">Reference proteome</keyword>
<reference evidence="4 5" key="1">
    <citation type="submission" date="2020-08" db="EMBL/GenBank/DDBJ databases">
        <title>Genomic Encyclopedia of Type Strains, Phase III (KMG-III): the genomes of soil and plant-associated and newly described type strains.</title>
        <authorList>
            <person name="Whitman W."/>
        </authorList>
    </citation>
    <scope>NUCLEOTIDE SEQUENCE [LARGE SCALE GENOMIC DNA]</scope>
    <source>
        <strain evidence="4 5">CECT 8799</strain>
    </source>
</reference>
<name>A0A7W4W856_9GAMM</name>
<dbReference type="InterPro" id="IPR014867">
    <property type="entry name" value="Spore_coat_CotH_CotH2/3/7"/>
</dbReference>
<dbReference type="Pfam" id="PF13229">
    <property type="entry name" value="Beta_helix"/>
    <property type="match status" value="1"/>
</dbReference>
<sequence length="897" mass="101730">MNRKRKTYSTWPVLMSVLLIAGIFIVTFDGIESLFKYKKSVEPDIQLTPSTLHYFIKEEIVRKIQAITAKSPTQPSQFSSIYLFTAEENLASLDSDLPSSGKTQTVPGHIKDDRGQLSSEATFRYRGGLPIHWLHKKKSFRVNLPPYTTYREARKFNLVVPTTIETITDWVSNRISSEIGLITPEIEPVRLYVNNEYQGLHFYLDQVDESLLRKHHRMPGSIYSGDTLYIPNPFGPDKDGNSETTFLDAKNMPMLWQDQRLWQKDAARNAEKENDRSDIIKYIETINKEDLGDFQDSFELYFDKEKFFQYWALDSLIGAYHHDYFHNHKLYFDPYKGKFEPIQWDIRFWISAFKSKDIVLYPLLMKAKQIPQYEYQKDLAIWALMEQYPPHLVRMRINEAARQIRKELEADPYRQYMGPNFGIFALNKEIPFSIDLFDEAIERLKNTYSERQQLLKAALRTSEASFTIKQLSRRELELNIAVSGNSPIELDLHTQFGIDAVIEKSYQGQITRIKPGKSILLYPGKRIQPGNISGINGRLSNITFGNKMLTASPLHYRFIVTTPEAFPKEFDLTGKNAITGEVARLRTVSKLPDDGETSSLHPWQTPDPTPQKLILSGNVDILEDRIYQPHQQVEILPGTRIKLAGGASLIFYGLVTAAGEEEAPIFFERLDSNQPWGALVIQGQGASESILSHIVVSGGSVSHQRLIDYPGQINIHDVGQFSIDNCRVSANSIGDDALHVAYSKGIISNCDFEDTAFDAIDIDIADIEVRNSRFSNIGNDALDLMTSKVYVNSITVSGAGDKCISVGEASKAEILYSNLTGCLIGVATKDRSEVHVRNSHITGNREAPIALYRKNPRYSEGGKIVLDNVTGMQETDIQADPYSRHEISFAEHPKARP</sequence>
<evidence type="ECO:0000256" key="1">
    <source>
        <dbReference type="SAM" id="MobiDB-lite"/>
    </source>
</evidence>
<protein>
    <recommendedName>
        <fullName evidence="3">Right handed beta helix domain-containing protein</fullName>
    </recommendedName>
</protein>
<feature type="region of interest" description="Disordered" evidence="1">
    <location>
        <begin position="876"/>
        <end position="897"/>
    </location>
</feature>
<dbReference type="RefSeq" id="WP_183455811.1">
    <property type="nucleotide sequence ID" value="NZ_JACHWZ010000001.1"/>
</dbReference>
<dbReference type="Gene3D" id="2.160.20.10">
    <property type="entry name" value="Single-stranded right-handed beta-helix, Pectin lyase-like"/>
    <property type="match status" value="1"/>
</dbReference>
<organism evidence="4 5">
    <name type="scientific">Microbulbifer rhizosphaerae</name>
    <dbReference type="NCBI Taxonomy" id="1562603"/>
    <lineage>
        <taxon>Bacteria</taxon>
        <taxon>Pseudomonadati</taxon>
        <taxon>Pseudomonadota</taxon>
        <taxon>Gammaproteobacteria</taxon>
        <taxon>Cellvibrionales</taxon>
        <taxon>Microbulbiferaceae</taxon>
        <taxon>Microbulbifer</taxon>
    </lineage>
</organism>
<dbReference type="EMBL" id="JACHWZ010000001">
    <property type="protein sequence ID" value="MBB3059431.1"/>
    <property type="molecule type" value="Genomic_DNA"/>
</dbReference>
<feature type="compositionally biased region" description="Basic and acidic residues" evidence="1">
    <location>
        <begin position="882"/>
        <end position="897"/>
    </location>
</feature>
<feature type="transmembrane region" description="Helical" evidence="2">
    <location>
        <begin position="12"/>
        <end position="31"/>
    </location>
</feature>
<evidence type="ECO:0000313" key="5">
    <source>
        <dbReference type="Proteomes" id="UP000535937"/>
    </source>
</evidence>
<keyword evidence="2" id="KW-0812">Transmembrane</keyword>
<evidence type="ECO:0000259" key="3">
    <source>
        <dbReference type="Pfam" id="PF13229"/>
    </source>
</evidence>
<dbReference type="InterPro" id="IPR039448">
    <property type="entry name" value="Beta_helix"/>
</dbReference>
<accession>A0A7W4W856</accession>
<evidence type="ECO:0000313" key="4">
    <source>
        <dbReference type="EMBL" id="MBB3059431.1"/>
    </source>
</evidence>
<dbReference type="Proteomes" id="UP000535937">
    <property type="component" value="Unassembled WGS sequence"/>
</dbReference>
<dbReference type="Pfam" id="PF08757">
    <property type="entry name" value="CotH"/>
    <property type="match status" value="1"/>
</dbReference>
<evidence type="ECO:0000256" key="2">
    <source>
        <dbReference type="SAM" id="Phobius"/>
    </source>
</evidence>
<comment type="caution">
    <text evidence="4">The sequence shown here is derived from an EMBL/GenBank/DDBJ whole genome shotgun (WGS) entry which is preliminary data.</text>
</comment>
<gene>
    <name evidence="4" type="ORF">FHS09_000232</name>
</gene>
<proteinExistence type="predicted"/>